<organism evidence="1 2">
    <name type="scientific">Penelope pileata</name>
    <dbReference type="NCBI Taxonomy" id="1118817"/>
    <lineage>
        <taxon>Eukaryota</taxon>
        <taxon>Metazoa</taxon>
        <taxon>Chordata</taxon>
        <taxon>Craniata</taxon>
        <taxon>Vertebrata</taxon>
        <taxon>Euteleostomi</taxon>
        <taxon>Archelosauria</taxon>
        <taxon>Archosauria</taxon>
        <taxon>Dinosauria</taxon>
        <taxon>Saurischia</taxon>
        <taxon>Theropoda</taxon>
        <taxon>Coelurosauria</taxon>
        <taxon>Aves</taxon>
        <taxon>Neognathae</taxon>
        <taxon>Galloanserae</taxon>
        <taxon>Galliformes</taxon>
        <taxon>Cracidae</taxon>
        <taxon>Penelope</taxon>
    </lineage>
</organism>
<proteinExistence type="predicted"/>
<dbReference type="PANTHER" id="PTHR46947:SF1">
    <property type="entry name" value="WD REPEAT-CONTAINING PROTEIN 73"/>
    <property type="match status" value="1"/>
</dbReference>
<dbReference type="PANTHER" id="PTHR46947">
    <property type="entry name" value="WD REPEAT-CONTAINING PROTEIN 73"/>
    <property type="match status" value="1"/>
</dbReference>
<dbReference type="GO" id="GO:0000922">
    <property type="term" value="C:spindle pole"/>
    <property type="evidence" value="ECO:0007669"/>
    <property type="project" value="TreeGrafter"/>
</dbReference>
<gene>
    <name evidence="1" type="primary">Wdr73</name>
    <name evidence="1" type="ORF">PENPIL_R07435</name>
</gene>
<evidence type="ECO:0000313" key="1">
    <source>
        <dbReference type="EMBL" id="NXC43439.1"/>
    </source>
</evidence>
<dbReference type="Proteomes" id="UP000613066">
    <property type="component" value="Unassembled WGS sequence"/>
</dbReference>
<evidence type="ECO:0000313" key="2">
    <source>
        <dbReference type="Proteomes" id="UP000613066"/>
    </source>
</evidence>
<sequence length="154" mass="16146">QGLCPERDFKVEGGGFCERPVCGLKHVPGTSLLVTSGPPASSLQLWQLAAEDSDVIKPVGSILTANSGGEEWAKMATTATRAPWVLHGSRLSNIHVTEVESRKNIYVAGSGSSEELSTVAFLGSPVVLLCCSAGRLCLADLRRPHGPEEAAPVP</sequence>
<dbReference type="GO" id="GO:0031122">
    <property type="term" value="P:cytoplasmic microtubule organization"/>
    <property type="evidence" value="ECO:0007669"/>
    <property type="project" value="TreeGrafter"/>
</dbReference>
<name>A0A851NKX0_9GALL</name>
<comment type="caution">
    <text evidence="1">The sequence shown here is derived from an EMBL/GenBank/DDBJ whole genome shotgun (WGS) entry which is preliminary data.</text>
</comment>
<keyword evidence="2" id="KW-1185">Reference proteome</keyword>
<dbReference type="InterPro" id="IPR042795">
    <property type="entry name" value="Wdr73"/>
</dbReference>
<feature type="non-terminal residue" evidence="1">
    <location>
        <position position="154"/>
    </location>
</feature>
<accession>A0A851NKX0</accession>
<feature type="non-terminal residue" evidence="1">
    <location>
        <position position="1"/>
    </location>
</feature>
<reference evidence="1" key="1">
    <citation type="submission" date="2019-09" db="EMBL/GenBank/DDBJ databases">
        <title>Bird 10,000 Genomes (B10K) Project - Family phase.</title>
        <authorList>
            <person name="Zhang G."/>
        </authorList>
    </citation>
    <scope>NUCLEOTIDE SEQUENCE</scope>
    <source>
        <strain evidence="1">B10K-DU-001-08</strain>
        <tissue evidence="1">Muscle</tissue>
    </source>
</reference>
<dbReference type="EMBL" id="WBMW01002627">
    <property type="protein sequence ID" value="NXC43439.1"/>
    <property type="molecule type" value="Genomic_DNA"/>
</dbReference>
<protein>
    <submittedName>
        <fullName evidence="1">WDR73 protein</fullName>
    </submittedName>
</protein>
<dbReference type="AlphaFoldDB" id="A0A851NKX0"/>
<dbReference type="OrthoDB" id="9822052at2759"/>
<dbReference type="GO" id="GO:0005829">
    <property type="term" value="C:cytosol"/>
    <property type="evidence" value="ECO:0007669"/>
    <property type="project" value="TreeGrafter"/>
</dbReference>